<reference evidence="12 13" key="1">
    <citation type="submission" date="2022-02" db="EMBL/GenBank/DDBJ databases">
        <title>Mesosutterella porci, a novel member of the family Sutterellaceae from pig feces.</title>
        <authorList>
            <person name="Wylensek D."/>
            <person name="Clavel T."/>
        </authorList>
    </citation>
    <scope>NUCLEOTIDE SEQUENCE [LARGE SCALE GENOMIC DNA]</scope>
    <source>
        <strain evidence="13">oilRF-744-wt-GAM-9</strain>
    </source>
</reference>
<dbReference type="GO" id="GO:0005524">
    <property type="term" value="F:ATP binding"/>
    <property type="evidence" value="ECO:0007669"/>
    <property type="project" value="UniProtKB-KW"/>
</dbReference>
<keyword evidence="4 10" id="KW-0547">Nucleotide-binding</keyword>
<dbReference type="PANTHER" id="PTHR42855">
    <property type="entry name" value="ABC TRANSPORTER ATP-BINDING SUBUNIT"/>
    <property type="match status" value="1"/>
</dbReference>
<comment type="subcellular location">
    <subcellularLocation>
        <location evidence="10">Cytoplasm</location>
    </subcellularLocation>
    <text evidence="10">Associates with ribosomes.</text>
</comment>
<feature type="binding site" evidence="10">
    <location>
        <begin position="38"/>
        <end position="45"/>
    </location>
    <ligand>
        <name>ATP</name>
        <dbReference type="ChEBI" id="CHEBI:30616"/>
        <label>1</label>
    </ligand>
</feature>
<dbReference type="Proteomes" id="UP001297600">
    <property type="component" value="Unassembled WGS sequence"/>
</dbReference>
<protein>
    <recommendedName>
        <fullName evidence="10">ATP-binding protein Uup</fullName>
        <ecNumber evidence="10">3.6.1.-</ecNumber>
    </recommendedName>
</protein>
<dbReference type="InterPro" id="IPR032781">
    <property type="entry name" value="ABC_tran_Xtn"/>
</dbReference>
<keyword evidence="1" id="KW-0472">Membrane</keyword>
<evidence type="ECO:0000256" key="8">
    <source>
        <dbReference type="ARBA" id="ARBA00023125"/>
    </source>
</evidence>
<name>A0ABS9MQ75_9BURK</name>
<keyword evidence="1" id="KW-1003">Cell membrane</keyword>
<evidence type="ECO:0000313" key="12">
    <source>
        <dbReference type="EMBL" id="MCG5030188.1"/>
    </source>
</evidence>
<evidence type="ECO:0000313" key="13">
    <source>
        <dbReference type="Proteomes" id="UP001297600"/>
    </source>
</evidence>
<comment type="function">
    <text evidence="10">Probably plays a role in ribosome assembly or function. May be involved in resolution of branched DNA intermediates that result from template switching in postreplication gaps. Binds DNA and has ATPase activity.</text>
</comment>
<dbReference type="InterPro" id="IPR017871">
    <property type="entry name" value="ABC_transporter-like_CS"/>
</dbReference>
<dbReference type="InterPro" id="IPR051309">
    <property type="entry name" value="ABCF_ATPase"/>
</dbReference>
<dbReference type="InterPro" id="IPR027417">
    <property type="entry name" value="P-loop_NTPase"/>
</dbReference>
<evidence type="ECO:0000256" key="10">
    <source>
        <dbReference type="HAMAP-Rule" id="MF_00848"/>
    </source>
</evidence>
<evidence type="ECO:0000256" key="6">
    <source>
        <dbReference type="ARBA" id="ARBA00022801"/>
    </source>
</evidence>
<keyword evidence="7 10" id="KW-0067">ATP-binding</keyword>
<dbReference type="PANTHER" id="PTHR42855:SF1">
    <property type="entry name" value="ABC TRANSPORTER DOMAIN-CONTAINING PROTEIN"/>
    <property type="match status" value="1"/>
</dbReference>
<dbReference type="PROSITE" id="PS00211">
    <property type="entry name" value="ABC_TRANSPORTER_1"/>
    <property type="match status" value="1"/>
</dbReference>
<keyword evidence="3 10" id="KW-0677">Repeat</keyword>
<dbReference type="PROSITE" id="PS50893">
    <property type="entry name" value="ABC_TRANSPORTER_2"/>
    <property type="match status" value="2"/>
</dbReference>
<dbReference type="InterPro" id="IPR037118">
    <property type="entry name" value="Val-tRNA_synth_C_sf"/>
</dbReference>
<sequence>MLNTLLTLRKASLAYGDVPLLDNAELSIAEGERIGLIGRNGTGKSSLLQALAGEIRLDDGEKQTKDGLRIVRLPQEPDLPAAPTLKESLILRAHFDEEDSRAYWQQVASLDAFLQKLKVNPDIDPARASGGERKKAAIALAFAQSPDLLLLDEPTNHLDIDGILMLENLIKETCRNNRALVVITHDRAFLDDVSTRIVELDRGILRSYPGNFAAYEQHKSYELSIEETSNRKFDKFWRQEEVWIRRGIEARRTRNEGRVRRLERLRREREARRERMGRVSMSIDSGEKSGRLVAELRGISKSFGGRQIIKGLNFRLMRGDRLGLVGPNGAGKSTLIKILLGQLPPDQGTVRLGTNLHIAYFDQLRAQLDLNKTVADTIAPGSEWVEIGGVRKHVKSYLADFLFSPRRADSPVSALSGGERNRLLLARLFALPANLLVLDEPTNDLDIDSLEILEQTLADFSGTLILVSHDRRFLDNTVTQVLAAESGGEWHEYVGGYTDWLKYRRPAPANPEPAEKKAPVLPARPARKKALRLTYREGKELESLPGDIEALEQEQEKLIAAMADPGYHRSPVEQIKADRLRLDELPKILERKYARWEELEGKKKAAEENS</sequence>
<dbReference type="CDD" id="cd03221">
    <property type="entry name" value="ABCF_EF-3"/>
    <property type="match status" value="2"/>
</dbReference>
<dbReference type="InterPro" id="IPR032524">
    <property type="entry name" value="ABC_tran_C"/>
</dbReference>
<keyword evidence="9 10" id="KW-0234">DNA repair</keyword>
<dbReference type="SMART" id="SM00382">
    <property type="entry name" value="AAA"/>
    <property type="match status" value="2"/>
</dbReference>
<proteinExistence type="inferred from homology"/>
<gene>
    <name evidence="10" type="primary">uup</name>
    <name evidence="12" type="ORF">MAF45_01790</name>
</gene>
<keyword evidence="8 10" id="KW-0238">DNA-binding</keyword>
<evidence type="ECO:0000256" key="2">
    <source>
        <dbReference type="ARBA" id="ARBA00022490"/>
    </source>
</evidence>
<evidence type="ECO:0000256" key="7">
    <source>
        <dbReference type="ARBA" id="ARBA00022840"/>
    </source>
</evidence>
<dbReference type="SUPFAM" id="SSF52540">
    <property type="entry name" value="P-loop containing nucleoside triphosphate hydrolases"/>
    <property type="match status" value="2"/>
</dbReference>
<dbReference type="InterPro" id="IPR043686">
    <property type="entry name" value="Uup"/>
</dbReference>
<dbReference type="RefSeq" id="WP_237977844.1">
    <property type="nucleotide sequence ID" value="NZ_JAKNCT010000002.1"/>
</dbReference>
<comment type="similarity">
    <text evidence="10">Belongs to the ABC transporter superfamily. ABCF family. Uup subfamily.</text>
</comment>
<comment type="catalytic activity">
    <reaction evidence="10">
        <text>ATP + H2O = ADP + phosphate + H(+)</text>
        <dbReference type="Rhea" id="RHEA:13065"/>
        <dbReference type="ChEBI" id="CHEBI:15377"/>
        <dbReference type="ChEBI" id="CHEBI:15378"/>
        <dbReference type="ChEBI" id="CHEBI:30616"/>
        <dbReference type="ChEBI" id="CHEBI:43474"/>
        <dbReference type="ChEBI" id="CHEBI:456216"/>
    </reaction>
</comment>
<feature type="domain" description="ABC transporter" evidence="11">
    <location>
        <begin position="6"/>
        <end position="227"/>
    </location>
</feature>
<dbReference type="Pfam" id="PF16326">
    <property type="entry name" value="ABC_tran_CTD"/>
    <property type="match status" value="1"/>
</dbReference>
<feature type="domain" description="ABC transporter" evidence="11">
    <location>
        <begin position="294"/>
        <end position="511"/>
    </location>
</feature>
<dbReference type="Gene3D" id="1.10.287.380">
    <property type="entry name" value="Valyl-tRNA synthetase, C-terminal domain"/>
    <property type="match status" value="1"/>
</dbReference>
<accession>A0ABS9MQ75</accession>
<evidence type="ECO:0000256" key="3">
    <source>
        <dbReference type="ARBA" id="ARBA00022737"/>
    </source>
</evidence>
<keyword evidence="5 10" id="KW-0227">DNA damage</keyword>
<dbReference type="InterPro" id="IPR003593">
    <property type="entry name" value="AAA+_ATPase"/>
</dbReference>
<keyword evidence="6 10" id="KW-0378">Hydrolase</keyword>
<keyword evidence="2 10" id="KW-0963">Cytoplasm</keyword>
<evidence type="ECO:0000256" key="9">
    <source>
        <dbReference type="ARBA" id="ARBA00023204"/>
    </source>
</evidence>
<dbReference type="EC" id="3.6.1.-" evidence="10"/>
<dbReference type="Pfam" id="PF12848">
    <property type="entry name" value="ABC_tran_Xtn"/>
    <property type="match status" value="1"/>
</dbReference>
<feature type="binding site" evidence="10">
    <location>
        <begin position="326"/>
        <end position="333"/>
    </location>
    <ligand>
        <name>ATP</name>
        <dbReference type="ChEBI" id="CHEBI:30616"/>
        <label>2</label>
    </ligand>
</feature>
<comment type="caution">
    <text evidence="12">The sequence shown here is derived from an EMBL/GenBank/DDBJ whole genome shotgun (WGS) entry which is preliminary data.</text>
</comment>
<dbReference type="Gene3D" id="3.40.50.300">
    <property type="entry name" value="P-loop containing nucleotide triphosphate hydrolases"/>
    <property type="match status" value="2"/>
</dbReference>
<dbReference type="Pfam" id="PF00005">
    <property type="entry name" value="ABC_tran"/>
    <property type="match status" value="2"/>
</dbReference>
<keyword evidence="13" id="KW-1185">Reference proteome</keyword>
<organism evidence="12 13">
    <name type="scientific">Mesosutterella porci</name>
    <dbReference type="NCBI Taxonomy" id="2915351"/>
    <lineage>
        <taxon>Bacteria</taxon>
        <taxon>Pseudomonadati</taxon>
        <taxon>Pseudomonadota</taxon>
        <taxon>Betaproteobacteria</taxon>
        <taxon>Burkholderiales</taxon>
        <taxon>Sutterellaceae</taxon>
        <taxon>Mesosutterella</taxon>
    </lineage>
</organism>
<evidence type="ECO:0000259" key="11">
    <source>
        <dbReference type="PROSITE" id="PS50893"/>
    </source>
</evidence>
<dbReference type="HAMAP" id="MF_00848">
    <property type="entry name" value="Uup"/>
    <property type="match status" value="1"/>
</dbReference>
<evidence type="ECO:0000256" key="1">
    <source>
        <dbReference type="ARBA" id="ARBA00022475"/>
    </source>
</evidence>
<dbReference type="InterPro" id="IPR003439">
    <property type="entry name" value="ABC_transporter-like_ATP-bd"/>
</dbReference>
<evidence type="ECO:0000256" key="4">
    <source>
        <dbReference type="ARBA" id="ARBA00022741"/>
    </source>
</evidence>
<dbReference type="EMBL" id="JAKNCT010000002">
    <property type="protein sequence ID" value="MCG5030188.1"/>
    <property type="molecule type" value="Genomic_DNA"/>
</dbReference>
<evidence type="ECO:0000256" key="5">
    <source>
        <dbReference type="ARBA" id="ARBA00022763"/>
    </source>
</evidence>